<dbReference type="InterPro" id="IPR017853">
    <property type="entry name" value="GH"/>
</dbReference>
<accession>A0A017SQW5</accession>
<keyword evidence="3" id="KW-0326">Glycosidase</keyword>
<dbReference type="PANTHER" id="PTHR42732">
    <property type="entry name" value="BETA-GALACTOSIDASE"/>
    <property type="match status" value="1"/>
</dbReference>
<dbReference type="OrthoDB" id="408320at2759"/>
<reference evidence="8" key="1">
    <citation type="journal article" date="2014" name="Nat. Commun.">
        <title>Genomic adaptations of the halophilic Dead Sea filamentous fungus Eurotium rubrum.</title>
        <authorList>
            <person name="Kis-Papo T."/>
            <person name="Weig A.R."/>
            <person name="Riley R."/>
            <person name="Persoh D."/>
            <person name="Salamov A."/>
            <person name="Sun H."/>
            <person name="Lipzen A."/>
            <person name="Wasser S.P."/>
            <person name="Rambold G."/>
            <person name="Grigoriev I.V."/>
            <person name="Nevo E."/>
        </authorList>
    </citation>
    <scope>NUCLEOTIDE SEQUENCE [LARGE SCALE GENOMIC DNA]</scope>
    <source>
        <strain evidence="8">CBS 135680</strain>
    </source>
</reference>
<dbReference type="SUPFAM" id="SSF49303">
    <property type="entry name" value="beta-Galactosidase/glucuronidase domain"/>
    <property type="match status" value="1"/>
</dbReference>
<dbReference type="Pfam" id="PF02836">
    <property type="entry name" value="Glyco_hydro_2_C"/>
    <property type="match status" value="1"/>
</dbReference>
<dbReference type="Gene3D" id="2.60.120.260">
    <property type="entry name" value="Galactose-binding domain-like"/>
    <property type="match status" value="1"/>
</dbReference>
<name>A0A017SQW5_ASPRC</name>
<dbReference type="EMBL" id="KK088413">
    <property type="protein sequence ID" value="EYE98650.1"/>
    <property type="molecule type" value="Genomic_DNA"/>
</dbReference>
<evidence type="ECO:0000259" key="4">
    <source>
        <dbReference type="Pfam" id="PF00703"/>
    </source>
</evidence>
<dbReference type="PANTHER" id="PTHR42732:SF4">
    <property type="entry name" value="BETA-MANNOSIDASE"/>
    <property type="match status" value="1"/>
</dbReference>
<dbReference type="InterPro" id="IPR006102">
    <property type="entry name" value="Ig-like_GH2"/>
</dbReference>
<organism evidence="7 8">
    <name type="scientific">Aspergillus ruber (strain CBS 135680)</name>
    <dbReference type="NCBI Taxonomy" id="1388766"/>
    <lineage>
        <taxon>Eukaryota</taxon>
        <taxon>Fungi</taxon>
        <taxon>Dikarya</taxon>
        <taxon>Ascomycota</taxon>
        <taxon>Pezizomycotina</taxon>
        <taxon>Eurotiomycetes</taxon>
        <taxon>Eurotiomycetidae</taxon>
        <taxon>Eurotiales</taxon>
        <taxon>Aspergillaceae</taxon>
        <taxon>Aspergillus</taxon>
        <taxon>Aspergillus subgen. Aspergillus</taxon>
    </lineage>
</organism>
<protein>
    <submittedName>
        <fullName evidence="7">Glycoside hydrolase family 2 protein</fullName>
    </submittedName>
</protein>
<dbReference type="GeneID" id="63695087"/>
<evidence type="ECO:0000313" key="8">
    <source>
        <dbReference type="Proteomes" id="UP000019804"/>
    </source>
</evidence>
<dbReference type="RefSeq" id="XP_040642338.1">
    <property type="nucleotide sequence ID" value="XM_040779963.1"/>
</dbReference>
<dbReference type="Gene3D" id="3.20.20.80">
    <property type="entry name" value="Glycosidases"/>
    <property type="match status" value="1"/>
</dbReference>
<dbReference type="GO" id="GO:0005975">
    <property type="term" value="P:carbohydrate metabolic process"/>
    <property type="evidence" value="ECO:0007669"/>
    <property type="project" value="InterPro"/>
</dbReference>
<dbReference type="UniPathway" id="UPA00280"/>
<keyword evidence="8" id="KW-1185">Reference proteome</keyword>
<feature type="domain" description="Glycosyl hydrolases family 2 sugar binding" evidence="6">
    <location>
        <begin position="17"/>
        <end position="133"/>
    </location>
</feature>
<evidence type="ECO:0000256" key="2">
    <source>
        <dbReference type="ARBA" id="ARBA00022801"/>
    </source>
</evidence>
<dbReference type="InterPro" id="IPR008979">
    <property type="entry name" value="Galactose-bd-like_sf"/>
</dbReference>
<dbReference type="InterPro" id="IPR006104">
    <property type="entry name" value="Glyco_hydro_2_N"/>
</dbReference>
<dbReference type="GO" id="GO:0004553">
    <property type="term" value="F:hydrolase activity, hydrolyzing O-glycosyl compounds"/>
    <property type="evidence" value="ECO:0007669"/>
    <property type="project" value="InterPro"/>
</dbReference>
<dbReference type="Pfam" id="PF02837">
    <property type="entry name" value="Glyco_hydro_2_N"/>
    <property type="match status" value="1"/>
</dbReference>
<proteinExistence type="inferred from homology"/>
<dbReference type="InterPro" id="IPR006103">
    <property type="entry name" value="Glyco_hydro_2_cat"/>
</dbReference>
<dbReference type="AlphaFoldDB" id="A0A017SQW5"/>
<gene>
    <name evidence="7" type="ORF">EURHEDRAFT_399907</name>
</gene>
<dbReference type="SUPFAM" id="SSF49785">
    <property type="entry name" value="Galactose-binding domain-like"/>
    <property type="match status" value="1"/>
</dbReference>
<evidence type="ECO:0000259" key="5">
    <source>
        <dbReference type="Pfam" id="PF02836"/>
    </source>
</evidence>
<keyword evidence="2 7" id="KW-0378">Hydrolase</keyword>
<evidence type="ECO:0000256" key="3">
    <source>
        <dbReference type="ARBA" id="ARBA00023295"/>
    </source>
</evidence>
<dbReference type="Pfam" id="PF00703">
    <property type="entry name" value="Glyco_hydro_2"/>
    <property type="match status" value="1"/>
</dbReference>
<evidence type="ECO:0000256" key="1">
    <source>
        <dbReference type="ARBA" id="ARBA00007401"/>
    </source>
</evidence>
<dbReference type="InterPro" id="IPR051913">
    <property type="entry name" value="GH2_Domain-Containing"/>
</dbReference>
<dbReference type="InterPro" id="IPR036156">
    <property type="entry name" value="Beta-gal/glucu_dom_sf"/>
</dbReference>
<comment type="similarity">
    <text evidence="1">Belongs to the glycosyl hydrolase 2 family.</text>
</comment>
<dbReference type="Proteomes" id="UP000019804">
    <property type="component" value="Unassembled WGS sequence"/>
</dbReference>
<dbReference type="HOGENOM" id="CLU_009935_2_1_1"/>
<feature type="domain" description="Glycoside hydrolase family 2 immunoglobulin-like beta-sandwich" evidence="4">
    <location>
        <begin position="289"/>
        <end position="324"/>
    </location>
</feature>
<evidence type="ECO:0000259" key="6">
    <source>
        <dbReference type="Pfam" id="PF02837"/>
    </source>
</evidence>
<dbReference type="InterPro" id="IPR013783">
    <property type="entry name" value="Ig-like_fold"/>
</dbReference>
<dbReference type="Gene3D" id="2.60.40.10">
    <property type="entry name" value="Immunoglobulins"/>
    <property type="match status" value="1"/>
</dbReference>
<feature type="domain" description="Glycoside hydrolase family 2 catalytic" evidence="5">
    <location>
        <begin position="332"/>
        <end position="495"/>
    </location>
</feature>
<dbReference type="SUPFAM" id="SSF51445">
    <property type="entry name" value="(Trans)glycosidases"/>
    <property type="match status" value="1"/>
</dbReference>
<dbReference type="STRING" id="1388766.A0A017SQW5"/>
<evidence type="ECO:0000313" key="7">
    <source>
        <dbReference type="EMBL" id="EYE98650.1"/>
    </source>
</evidence>
<sequence>MAYPRPDFQRKNLHWISLDGIWDIIFDDADSGLSQSWHLKGIPAEAGANKRRDIRVPYAFQTPASGIGVHEVHEVIWYERTVSDIRTVDEINRGNRLVIRFGAVDYECSAWVDGHFVGHHQGGHVPFDLDISDAFSRPDVTKKTTETRLTLRVRDSATDLAQPRGKQYWGPVPESIFYTPTSGIWQTVWLESVPAMRLSCGSGGTVLRSDDIKRGLLHACVVVTGRPVGSQCSVEIESRLAGQSVNKAKGDLPKDREFANIELSMKVPNTAELKHKSPFNADGCWHNGVALWHPDHPILYDLVLRLYDSSGSIIDEVQTTTGMRHLSWQNGDGTFRINDKPFFQTMVLDQGYWDETGLTPPSPEALKIDIELTKKMGFSGCRKHQKVEDPIFYYWADRLGFLVWGEMANAYAFGNDFVERVNSEWIASVKRDINHPSIVTWTPANESWGYTSLKDNIEQRNHLRSLYYQTKTIDPTRPINDNCGWEHVLTDLTTYHDYSDSTDLSVTCSNMGTGILGQKGGHDMFVPPSGSDPGSKHQPGAPVICSEFGGVNIAPSKDSPAASERDWGYTTASDPNDFLYRLEKLVMAIVKGGNSHGLVYTQICDIEQEVNGLYSIHRKEKIPSERVKAIMDAARNYYYKNVAVQRTHLGSKVVHGLEKRFHM</sequence>